<evidence type="ECO:0000256" key="6">
    <source>
        <dbReference type="ARBA" id="ARBA00023237"/>
    </source>
</evidence>
<dbReference type="AlphaFoldDB" id="A0A5R9L500"/>
<sequence length="993" mass="106637">MKEQHYSVGRYLFVLALLLCFGLARGQSKITGKVVDAKDNSGIPGVNIIIKGTSTGTVTDTDGNYSLNVPDNNAVIVFSFTGYTSQEVTVSGKSVIDINLEPSSKLLSEVVVVGYGTRKKSDLTGSVSQVGTKDFKDQPVTRLEEALQGRASGVLVSKSSGTPGGDIKVRIRGVNSITGNNQPLVVVDGIIGFTMSSVNPNDIESMEVLKDASATAIYGSRGSNGVILITTKKGTDKPRVDLDVFTGISTVPKYIPILGAADFARIENSRRARTGGSPVFTDSDIAALQASGGTDYQRALFRTGKTNNIQVSTSGKSGKVTYYVSGNYMKQDGIVITTGYTRISGRSNISMDINSKLKVGLNMFATRENRHNEVGGAGAGSPILQTLTWDPTTPIRNAQGGYNNYSLMALAHLAYNPIADMETRDLNRIDDKLNTNINLSYKILPSLNFTAVAGFGTTNSTNERYFTTPPLPYAYFNSDKSSGIQLSNILTYEKDFGKHNVKVTGLYEIQQGDYRGNSYSASNFLVPGGFYLAELAAGKQIGNDYSKSAIESFMGRAEYIYNNQFFVTGTVRRDKSSRFRDGNNVGIFPSVALAYNLSTLPFLSNTPVISNLKLRAGWGQVGNQDVAPYSTYPSVNISGGYPFDGSTLTPGSRPDGYGNPDLSWETTTQYNGGVDLGLFSNRVSVTLDVYKKNTTDLLLNVPVPNFAGGGSVYRNVGEVANHGIDLGIAGSVINTKDLRWDANISISKFRNKVVSLDGRSEIQGNFYNADGSGRPLNIIQKGQPLGQFYGETFLGTWKTAEADAALKLGAVPGDSKYLTDSAGNTILKAIGNGTPGFIWGFNNTITYKNFDVNILINGLGHYQIMNVTNGIIVGATGEQRSYMSPSQLNQWTPEHETDIPAGGQNRTASSRYVENGAFGRLSNVAIGYTFKKIKGIQSLKIYASGQNLLLITGFSGYDPESSDDGSSNDQASGVQVGTYPNPRTVTLGLKLGF</sequence>
<feature type="region of interest" description="Disordered" evidence="8">
    <location>
        <begin position="959"/>
        <end position="979"/>
    </location>
</feature>
<comment type="caution">
    <text evidence="10">The sequence shown here is derived from an EMBL/GenBank/DDBJ whole genome shotgun (WGS) entry which is preliminary data.</text>
</comment>
<keyword evidence="3 7" id="KW-1134">Transmembrane beta strand</keyword>
<organism evidence="10 11">
    <name type="scientific">Dyadobacter luticola</name>
    <dbReference type="NCBI Taxonomy" id="1979387"/>
    <lineage>
        <taxon>Bacteria</taxon>
        <taxon>Pseudomonadati</taxon>
        <taxon>Bacteroidota</taxon>
        <taxon>Cytophagia</taxon>
        <taxon>Cytophagales</taxon>
        <taxon>Spirosomataceae</taxon>
        <taxon>Dyadobacter</taxon>
    </lineage>
</organism>
<evidence type="ECO:0000256" key="5">
    <source>
        <dbReference type="ARBA" id="ARBA00023136"/>
    </source>
</evidence>
<dbReference type="InterPro" id="IPR036942">
    <property type="entry name" value="Beta-barrel_TonB_sf"/>
</dbReference>
<accession>A0A5R9L500</accession>
<dbReference type="InterPro" id="IPR008969">
    <property type="entry name" value="CarboxyPept-like_regulatory"/>
</dbReference>
<dbReference type="NCBIfam" id="TIGR04057">
    <property type="entry name" value="SusC_RagA_signa"/>
    <property type="match status" value="1"/>
</dbReference>
<dbReference type="Gene3D" id="2.40.170.20">
    <property type="entry name" value="TonB-dependent receptor, beta-barrel domain"/>
    <property type="match status" value="1"/>
</dbReference>
<keyword evidence="5 7" id="KW-0472">Membrane</keyword>
<dbReference type="InterPro" id="IPR039426">
    <property type="entry name" value="TonB-dep_rcpt-like"/>
</dbReference>
<keyword evidence="6 7" id="KW-0998">Cell outer membrane</keyword>
<dbReference type="FunFam" id="2.170.130.10:FF:000008">
    <property type="entry name" value="SusC/RagA family TonB-linked outer membrane protein"/>
    <property type="match status" value="1"/>
</dbReference>
<dbReference type="InterPro" id="IPR037066">
    <property type="entry name" value="Plug_dom_sf"/>
</dbReference>
<dbReference type="SUPFAM" id="SSF56935">
    <property type="entry name" value="Porins"/>
    <property type="match status" value="1"/>
</dbReference>
<evidence type="ECO:0000256" key="3">
    <source>
        <dbReference type="ARBA" id="ARBA00022452"/>
    </source>
</evidence>
<keyword evidence="4 7" id="KW-0812">Transmembrane</keyword>
<dbReference type="RefSeq" id="WP_138364568.1">
    <property type="nucleotide sequence ID" value="NZ_VCEJ01000002.1"/>
</dbReference>
<dbReference type="OrthoDB" id="9768177at2"/>
<evidence type="ECO:0000256" key="2">
    <source>
        <dbReference type="ARBA" id="ARBA00022448"/>
    </source>
</evidence>
<protein>
    <submittedName>
        <fullName evidence="10">TonB-dependent receptor</fullName>
    </submittedName>
</protein>
<evidence type="ECO:0000256" key="4">
    <source>
        <dbReference type="ARBA" id="ARBA00022692"/>
    </source>
</evidence>
<evidence type="ECO:0000313" key="11">
    <source>
        <dbReference type="Proteomes" id="UP000306402"/>
    </source>
</evidence>
<dbReference type="GO" id="GO:0009279">
    <property type="term" value="C:cell outer membrane"/>
    <property type="evidence" value="ECO:0007669"/>
    <property type="project" value="UniProtKB-SubCell"/>
</dbReference>
<keyword evidence="10" id="KW-0675">Receptor</keyword>
<reference evidence="10 11" key="1">
    <citation type="submission" date="2019-05" db="EMBL/GenBank/DDBJ databases">
        <authorList>
            <person name="Qu J.-H."/>
        </authorList>
    </citation>
    <scope>NUCLEOTIDE SEQUENCE [LARGE SCALE GENOMIC DNA]</scope>
    <source>
        <strain evidence="10 11">T17</strain>
    </source>
</reference>
<feature type="domain" description="TonB-dependent receptor plug" evidence="9">
    <location>
        <begin position="120"/>
        <end position="226"/>
    </location>
</feature>
<dbReference type="Pfam" id="PF07715">
    <property type="entry name" value="Plug"/>
    <property type="match status" value="1"/>
</dbReference>
<evidence type="ECO:0000256" key="8">
    <source>
        <dbReference type="SAM" id="MobiDB-lite"/>
    </source>
</evidence>
<dbReference type="NCBIfam" id="TIGR04056">
    <property type="entry name" value="OMP_RagA_SusC"/>
    <property type="match status" value="1"/>
</dbReference>
<comment type="similarity">
    <text evidence="7">Belongs to the TonB-dependent receptor family.</text>
</comment>
<dbReference type="Pfam" id="PF13715">
    <property type="entry name" value="CarbopepD_reg_2"/>
    <property type="match status" value="1"/>
</dbReference>
<name>A0A5R9L500_9BACT</name>
<dbReference type="SUPFAM" id="SSF49464">
    <property type="entry name" value="Carboxypeptidase regulatory domain-like"/>
    <property type="match status" value="1"/>
</dbReference>
<evidence type="ECO:0000256" key="7">
    <source>
        <dbReference type="PROSITE-ProRule" id="PRU01360"/>
    </source>
</evidence>
<dbReference type="InterPro" id="IPR023997">
    <property type="entry name" value="TonB-dep_OMP_SusC/RagA_CS"/>
</dbReference>
<evidence type="ECO:0000256" key="1">
    <source>
        <dbReference type="ARBA" id="ARBA00004571"/>
    </source>
</evidence>
<feature type="compositionally biased region" description="Polar residues" evidence="8">
    <location>
        <begin position="964"/>
        <end position="975"/>
    </location>
</feature>
<dbReference type="Gene3D" id="2.60.40.1120">
    <property type="entry name" value="Carboxypeptidase-like, regulatory domain"/>
    <property type="match status" value="1"/>
</dbReference>
<dbReference type="EMBL" id="VCEJ01000002">
    <property type="protein sequence ID" value="TLV03360.1"/>
    <property type="molecule type" value="Genomic_DNA"/>
</dbReference>
<comment type="subcellular location">
    <subcellularLocation>
        <location evidence="1 7">Cell outer membrane</location>
        <topology evidence="1 7">Multi-pass membrane protein</topology>
    </subcellularLocation>
</comment>
<dbReference type="Proteomes" id="UP000306402">
    <property type="component" value="Unassembled WGS sequence"/>
</dbReference>
<dbReference type="PROSITE" id="PS52016">
    <property type="entry name" value="TONB_DEPENDENT_REC_3"/>
    <property type="match status" value="1"/>
</dbReference>
<proteinExistence type="inferred from homology"/>
<dbReference type="InterPro" id="IPR012910">
    <property type="entry name" value="Plug_dom"/>
</dbReference>
<gene>
    <name evidence="10" type="ORF">FEN17_07050</name>
</gene>
<evidence type="ECO:0000259" key="9">
    <source>
        <dbReference type="Pfam" id="PF07715"/>
    </source>
</evidence>
<dbReference type="Gene3D" id="2.170.130.10">
    <property type="entry name" value="TonB-dependent receptor, plug domain"/>
    <property type="match status" value="1"/>
</dbReference>
<evidence type="ECO:0000313" key="10">
    <source>
        <dbReference type="EMBL" id="TLV03360.1"/>
    </source>
</evidence>
<keyword evidence="11" id="KW-1185">Reference proteome</keyword>
<dbReference type="InterPro" id="IPR023996">
    <property type="entry name" value="TonB-dep_OMP_SusC/RagA"/>
</dbReference>
<keyword evidence="2 7" id="KW-0813">Transport</keyword>